<organism evidence="1">
    <name type="scientific">Arundo donax</name>
    <name type="common">Giant reed</name>
    <name type="synonym">Donax arundinaceus</name>
    <dbReference type="NCBI Taxonomy" id="35708"/>
    <lineage>
        <taxon>Eukaryota</taxon>
        <taxon>Viridiplantae</taxon>
        <taxon>Streptophyta</taxon>
        <taxon>Embryophyta</taxon>
        <taxon>Tracheophyta</taxon>
        <taxon>Spermatophyta</taxon>
        <taxon>Magnoliopsida</taxon>
        <taxon>Liliopsida</taxon>
        <taxon>Poales</taxon>
        <taxon>Poaceae</taxon>
        <taxon>PACMAD clade</taxon>
        <taxon>Arundinoideae</taxon>
        <taxon>Arundineae</taxon>
        <taxon>Arundo</taxon>
    </lineage>
</organism>
<dbReference type="EMBL" id="GBRH01195529">
    <property type="protein sequence ID" value="JAE02367.1"/>
    <property type="molecule type" value="Transcribed_RNA"/>
</dbReference>
<name>A0A0A9EQI2_ARUDO</name>
<sequence>MRNQELVLQMLEKLKSLEQDIQTQEANVYRWGIG</sequence>
<accession>A0A0A9EQI2</accession>
<evidence type="ECO:0000313" key="1">
    <source>
        <dbReference type="EMBL" id="JAE02367.1"/>
    </source>
</evidence>
<proteinExistence type="predicted"/>
<reference evidence="1" key="2">
    <citation type="journal article" date="2015" name="Data Brief">
        <title>Shoot transcriptome of the giant reed, Arundo donax.</title>
        <authorList>
            <person name="Barrero R.A."/>
            <person name="Guerrero F.D."/>
            <person name="Moolhuijzen P."/>
            <person name="Goolsby J.A."/>
            <person name="Tidwell J."/>
            <person name="Bellgard S.E."/>
            <person name="Bellgard M.I."/>
        </authorList>
    </citation>
    <scope>NUCLEOTIDE SEQUENCE</scope>
    <source>
        <tissue evidence="1">Shoot tissue taken approximately 20 cm above the soil surface</tissue>
    </source>
</reference>
<reference evidence="1" key="1">
    <citation type="submission" date="2014-09" db="EMBL/GenBank/DDBJ databases">
        <authorList>
            <person name="Magalhaes I.L.F."/>
            <person name="Oliveira U."/>
            <person name="Santos F.R."/>
            <person name="Vidigal T.H.D.A."/>
            <person name="Brescovit A.D."/>
            <person name="Santos A.J."/>
        </authorList>
    </citation>
    <scope>NUCLEOTIDE SEQUENCE</scope>
    <source>
        <tissue evidence="1">Shoot tissue taken approximately 20 cm above the soil surface</tissue>
    </source>
</reference>
<protein>
    <submittedName>
        <fullName evidence="1">Uncharacterized protein</fullName>
    </submittedName>
</protein>
<dbReference type="AlphaFoldDB" id="A0A0A9EQI2"/>